<dbReference type="SUPFAM" id="SSF55729">
    <property type="entry name" value="Acyl-CoA N-acyltransferases (Nat)"/>
    <property type="match status" value="1"/>
</dbReference>
<dbReference type="Gene3D" id="3.40.630.30">
    <property type="match status" value="1"/>
</dbReference>
<feature type="domain" description="N-acetyltransferase" evidence="1">
    <location>
        <begin position="123"/>
        <end position="266"/>
    </location>
</feature>
<dbReference type="InterPro" id="IPR027365">
    <property type="entry name" value="GNAT_acetyltra_YdfB-like"/>
</dbReference>
<evidence type="ECO:0000259" key="1">
    <source>
        <dbReference type="PROSITE" id="PS51186"/>
    </source>
</evidence>
<evidence type="ECO:0000313" key="2">
    <source>
        <dbReference type="EMBL" id="MCV9885526.1"/>
    </source>
</evidence>
<dbReference type="Proteomes" id="UP001526147">
    <property type="component" value="Unassembled WGS sequence"/>
</dbReference>
<name>A0ABT3DF80_9BACI</name>
<proteinExistence type="predicted"/>
<dbReference type="GO" id="GO:0016746">
    <property type="term" value="F:acyltransferase activity"/>
    <property type="evidence" value="ECO:0007669"/>
    <property type="project" value="UniProtKB-KW"/>
</dbReference>
<sequence length="266" mass="30577">MIRKLNKEDHEVVMELIGHKPAENLFIIGDIEAFGYDSDIQEIWGQFQSDRLIAVLLRYDKNYIPFSEQNYDINGFAEIINNNHDQIEISGLKHVVEPLQRLINRKVRKHSETYYAKCTSLSYEVSEVEMKQVDKLQPLNYEENVEMLRSIPEFGTGTFSVEARERAETYKTGRTYIVRNEQGIMVASASSTAENSQSAMIVGVGTRPGYERRGYATKCMEKLCSELLSEGKSLCLFYDNPAAGKIYKRLGFTDIGFWTMIRYESI</sequence>
<dbReference type="PROSITE" id="PS51186">
    <property type="entry name" value="GNAT"/>
    <property type="match status" value="1"/>
</dbReference>
<dbReference type="InterPro" id="IPR000182">
    <property type="entry name" value="GNAT_dom"/>
</dbReference>
<reference evidence="2 3" key="1">
    <citation type="submission" date="2022-10" db="EMBL/GenBank/DDBJ databases">
        <title>Draft genome assembly of moderately radiation resistant bacterium Metabacillus halosaccharovorans.</title>
        <authorList>
            <person name="Pal S."/>
            <person name="Gopinathan A."/>
        </authorList>
    </citation>
    <scope>NUCLEOTIDE SEQUENCE [LARGE SCALE GENOMIC DNA]</scope>
    <source>
        <strain evidence="2 3">VITHBRA001</strain>
    </source>
</reference>
<keyword evidence="2" id="KW-0808">Transferase</keyword>
<keyword evidence="2" id="KW-0012">Acyltransferase</keyword>
<dbReference type="EMBL" id="JAOYEY010000032">
    <property type="protein sequence ID" value="MCV9885526.1"/>
    <property type="molecule type" value="Genomic_DNA"/>
</dbReference>
<organism evidence="2 3">
    <name type="scientific">Metabacillus halosaccharovorans</name>
    <dbReference type="NCBI Taxonomy" id="930124"/>
    <lineage>
        <taxon>Bacteria</taxon>
        <taxon>Bacillati</taxon>
        <taxon>Bacillota</taxon>
        <taxon>Bacilli</taxon>
        <taxon>Bacillales</taxon>
        <taxon>Bacillaceae</taxon>
        <taxon>Metabacillus</taxon>
    </lineage>
</organism>
<accession>A0ABT3DF80</accession>
<dbReference type="Pfam" id="PF12746">
    <property type="entry name" value="GNAT_acetyltran"/>
    <property type="match status" value="1"/>
</dbReference>
<protein>
    <submittedName>
        <fullName evidence="2">GNAT family N-acetyltransferase</fullName>
        <ecNumber evidence="2">2.3.1.-</ecNumber>
    </submittedName>
</protein>
<gene>
    <name evidence="2" type="ORF">OIH86_07660</name>
</gene>
<evidence type="ECO:0000313" key="3">
    <source>
        <dbReference type="Proteomes" id="UP001526147"/>
    </source>
</evidence>
<dbReference type="RefSeq" id="WP_264142292.1">
    <property type="nucleotide sequence ID" value="NZ_JAOYEY010000032.1"/>
</dbReference>
<dbReference type="InterPro" id="IPR016181">
    <property type="entry name" value="Acyl_CoA_acyltransferase"/>
</dbReference>
<dbReference type="EC" id="2.3.1.-" evidence="2"/>
<keyword evidence="3" id="KW-1185">Reference proteome</keyword>
<comment type="caution">
    <text evidence="2">The sequence shown here is derived from an EMBL/GenBank/DDBJ whole genome shotgun (WGS) entry which is preliminary data.</text>
</comment>